<dbReference type="Proteomes" id="UP000005237">
    <property type="component" value="Unassembled WGS sequence"/>
</dbReference>
<accession>A0A8R1INF9</accession>
<keyword evidence="2" id="KW-1185">Reference proteome</keyword>
<proteinExistence type="predicted"/>
<dbReference type="AlphaFoldDB" id="A0A8R1INF9"/>
<evidence type="ECO:0000313" key="1">
    <source>
        <dbReference type="EnsemblMetazoa" id="CJA34844.1"/>
    </source>
</evidence>
<evidence type="ECO:0000313" key="2">
    <source>
        <dbReference type="Proteomes" id="UP000005237"/>
    </source>
</evidence>
<organism evidence="1 2">
    <name type="scientific">Caenorhabditis japonica</name>
    <dbReference type="NCBI Taxonomy" id="281687"/>
    <lineage>
        <taxon>Eukaryota</taxon>
        <taxon>Metazoa</taxon>
        <taxon>Ecdysozoa</taxon>
        <taxon>Nematoda</taxon>
        <taxon>Chromadorea</taxon>
        <taxon>Rhabditida</taxon>
        <taxon>Rhabditina</taxon>
        <taxon>Rhabditomorpha</taxon>
        <taxon>Rhabditoidea</taxon>
        <taxon>Rhabditidae</taxon>
        <taxon>Peloderinae</taxon>
        <taxon>Caenorhabditis</taxon>
    </lineage>
</organism>
<reference evidence="1" key="2">
    <citation type="submission" date="2022-06" db="UniProtKB">
        <authorList>
            <consortium name="EnsemblMetazoa"/>
        </authorList>
    </citation>
    <scope>IDENTIFICATION</scope>
    <source>
        <strain evidence="1">DF5081</strain>
    </source>
</reference>
<reference evidence="2" key="1">
    <citation type="submission" date="2010-08" db="EMBL/GenBank/DDBJ databases">
        <authorList>
            <consortium name="Caenorhabditis japonica Sequencing Consortium"/>
            <person name="Wilson R.K."/>
        </authorList>
    </citation>
    <scope>NUCLEOTIDE SEQUENCE [LARGE SCALE GENOMIC DNA]</scope>
    <source>
        <strain evidence="2">DF5081</strain>
    </source>
</reference>
<protein>
    <submittedName>
        <fullName evidence="1">Uncharacterized protein</fullName>
    </submittedName>
</protein>
<dbReference type="EnsemblMetazoa" id="CJA34844.1">
    <property type="protein sequence ID" value="CJA34844.1"/>
    <property type="gene ID" value="WBGene00210691"/>
</dbReference>
<name>A0A8R1INF9_CAEJA</name>
<sequence>MRGPPIVKTWLLNRACLECRCTRGERRRDAEGYLGLRALRQPGRLSPRQTVRTPTGYGVLAHNMDTFTQNVTLTNQQKSSPTLIPISQ</sequence>